<dbReference type="Proteomes" id="UP000579812">
    <property type="component" value="Unassembled WGS sequence"/>
</dbReference>
<dbReference type="InterPro" id="IPR001314">
    <property type="entry name" value="Peptidase_S1A"/>
</dbReference>
<dbReference type="CDD" id="cd00190">
    <property type="entry name" value="Tryp_SPc"/>
    <property type="match status" value="1"/>
</dbReference>
<keyword evidence="3 7" id="KW-0378">Hydrolase</keyword>
<evidence type="ECO:0000313" key="11">
    <source>
        <dbReference type="Proteomes" id="UP000579812"/>
    </source>
</evidence>
<gene>
    <name evidence="10" type="ORF">G5714_003396</name>
</gene>
<evidence type="ECO:0000259" key="9">
    <source>
        <dbReference type="PROSITE" id="PS50240"/>
    </source>
</evidence>
<keyword evidence="5" id="KW-1015">Disulfide bond</keyword>
<dbReference type="OrthoDB" id="10002959at2759"/>
<keyword evidence="11" id="KW-1185">Reference proteome</keyword>
<feature type="signal peptide" evidence="8">
    <location>
        <begin position="1"/>
        <end position="22"/>
    </location>
</feature>
<dbReference type="PROSITE" id="PS50240">
    <property type="entry name" value="TRYPSIN_DOM"/>
    <property type="match status" value="2"/>
</dbReference>
<dbReference type="InterPro" id="IPR001254">
    <property type="entry name" value="Trypsin_dom"/>
</dbReference>
<sequence length="537" mass="58180">MKMFSTLSLVFVITLLTKECDCQSFACGSAPLNTKIVGGTNASAGAWPWQVSLHKYGRHFCGGSLINNEWVLSAAHCFPSHPDPTIYTVYLGRQSQELPNPNEASRNVSQVILHPEYNNLPHNNDMALLRLSSPVTFTDYIRPVCLAAEGSTFNSDTMWVTGWGDIYSFVPLPSPQILQEVDVPMVGNSKCNCLYGGSITDNMMCAGPLEGGKDSCQGDSGGPIVIKQGSSWIQAGVVSFGQGCALPNLPGVYARVSKYQDWISQHVGTNNASFIPFISPTPVQDENVACPTPTSVCGGSAGLWPWMASVTYHNNPMCVGTLVSDLFVMTSASCFARFMGTNGWEVVLNVVQWDCSSSPMAAEVENVFFDDILGNGVALLQLSHPFSLVGNLPVDMYSPSFGPGTQCSVIGWNSNAFTYLPFEELHTTIVNCDPSDTTHINICTEPLNVQQDDDGSPLLCRMNDMWVQAGILSIAPGSEINPFANSTVFIQTTPFTYFLTNTIYNIPSILDGAESFSPFSLTYILLLSLPAVLQAFY</sequence>
<dbReference type="PANTHER" id="PTHR24253">
    <property type="entry name" value="TRANSMEMBRANE PROTEASE SERINE"/>
    <property type="match status" value="1"/>
</dbReference>
<evidence type="ECO:0000256" key="7">
    <source>
        <dbReference type="RuleBase" id="RU363034"/>
    </source>
</evidence>
<dbReference type="EMBL" id="JAAMOB010000003">
    <property type="protein sequence ID" value="KAF4115907.1"/>
    <property type="molecule type" value="Genomic_DNA"/>
</dbReference>
<feature type="domain" description="Peptidase S1" evidence="9">
    <location>
        <begin position="36"/>
        <end position="268"/>
    </location>
</feature>
<keyword evidence="4 7" id="KW-0720">Serine protease</keyword>
<dbReference type="PRINTS" id="PR00722">
    <property type="entry name" value="CHYMOTRYPSIN"/>
</dbReference>
<evidence type="ECO:0000256" key="2">
    <source>
        <dbReference type="ARBA" id="ARBA00022729"/>
    </source>
</evidence>
<dbReference type="PROSITE" id="PS00135">
    <property type="entry name" value="TRYPSIN_SER"/>
    <property type="match status" value="1"/>
</dbReference>
<keyword evidence="1 7" id="KW-0645">Protease</keyword>
<evidence type="ECO:0000256" key="8">
    <source>
        <dbReference type="SAM" id="SignalP"/>
    </source>
</evidence>
<feature type="chain" id="PRO_5029551138" description="Peptidase S1 domain-containing protein" evidence="8">
    <location>
        <begin position="23"/>
        <end position="537"/>
    </location>
</feature>
<dbReference type="InterPro" id="IPR009003">
    <property type="entry name" value="Peptidase_S1_PA"/>
</dbReference>
<dbReference type="AlphaFoldDB" id="A0A7J6D9B9"/>
<dbReference type="GO" id="GO:0004252">
    <property type="term" value="F:serine-type endopeptidase activity"/>
    <property type="evidence" value="ECO:0007669"/>
    <property type="project" value="InterPro"/>
</dbReference>
<organism evidence="10 11">
    <name type="scientific">Onychostoma macrolepis</name>
    <dbReference type="NCBI Taxonomy" id="369639"/>
    <lineage>
        <taxon>Eukaryota</taxon>
        <taxon>Metazoa</taxon>
        <taxon>Chordata</taxon>
        <taxon>Craniata</taxon>
        <taxon>Vertebrata</taxon>
        <taxon>Euteleostomi</taxon>
        <taxon>Actinopterygii</taxon>
        <taxon>Neopterygii</taxon>
        <taxon>Teleostei</taxon>
        <taxon>Ostariophysi</taxon>
        <taxon>Cypriniformes</taxon>
        <taxon>Cyprinidae</taxon>
        <taxon>Acrossocheilinae</taxon>
        <taxon>Onychostoma</taxon>
    </lineage>
</organism>
<dbReference type="InterPro" id="IPR033116">
    <property type="entry name" value="TRYPSIN_SER"/>
</dbReference>
<dbReference type="FunFam" id="2.40.10.10:FF:000057">
    <property type="entry name" value="Zgc:100868"/>
    <property type="match status" value="1"/>
</dbReference>
<protein>
    <recommendedName>
        <fullName evidence="9">Peptidase S1 domain-containing protein</fullName>
    </recommendedName>
</protein>
<keyword evidence="6" id="KW-0325">Glycoprotein</keyword>
<evidence type="ECO:0000256" key="4">
    <source>
        <dbReference type="ARBA" id="ARBA00022825"/>
    </source>
</evidence>
<accession>A0A7J6D9B9</accession>
<evidence type="ECO:0000256" key="5">
    <source>
        <dbReference type="ARBA" id="ARBA00023157"/>
    </source>
</evidence>
<name>A0A7J6D9B9_9TELE</name>
<keyword evidence="2 8" id="KW-0732">Signal</keyword>
<dbReference type="SUPFAM" id="SSF50494">
    <property type="entry name" value="Trypsin-like serine proteases"/>
    <property type="match status" value="2"/>
</dbReference>
<proteinExistence type="predicted"/>
<dbReference type="InterPro" id="IPR018114">
    <property type="entry name" value="TRYPSIN_HIS"/>
</dbReference>
<comment type="caution">
    <text evidence="10">The sequence shown here is derived from an EMBL/GenBank/DDBJ whole genome shotgun (WGS) entry which is preliminary data.</text>
</comment>
<feature type="domain" description="Peptidase S1" evidence="9">
    <location>
        <begin position="296"/>
        <end position="504"/>
    </location>
</feature>
<dbReference type="Gene3D" id="2.40.10.10">
    <property type="entry name" value="Trypsin-like serine proteases"/>
    <property type="match status" value="2"/>
</dbReference>
<evidence type="ECO:0000313" key="10">
    <source>
        <dbReference type="EMBL" id="KAF4115907.1"/>
    </source>
</evidence>
<reference evidence="10 11" key="1">
    <citation type="submission" date="2020-04" db="EMBL/GenBank/DDBJ databases">
        <title>Chromosome-level genome assembly of a cyprinid fish Onychostoma macrolepis by integration of Nanopore Sequencing, Bionano and Hi-C technology.</title>
        <authorList>
            <person name="Wang D."/>
        </authorList>
    </citation>
    <scope>NUCLEOTIDE SEQUENCE [LARGE SCALE GENOMIC DNA]</scope>
    <source>
        <strain evidence="10">SWU-2019</strain>
        <tissue evidence="10">Muscle</tissue>
    </source>
</reference>
<dbReference type="InterPro" id="IPR043504">
    <property type="entry name" value="Peptidase_S1_PA_chymotrypsin"/>
</dbReference>
<dbReference type="PROSITE" id="PS00134">
    <property type="entry name" value="TRYPSIN_HIS"/>
    <property type="match status" value="1"/>
</dbReference>
<dbReference type="PANTHER" id="PTHR24253:SF144">
    <property type="entry name" value="CHYMOTRYPSIN-LIKE PROTEASE CTRL-1-RELATED"/>
    <property type="match status" value="1"/>
</dbReference>
<evidence type="ECO:0000256" key="6">
    <source>
        <dbReference type="ARBA" id="ARBA00023180"/>
    </source>
</evidence>
<dbReference type="Pfam" id="PF00089">
    <property type="entry name" value="Trypsin"/>
    <property type="match status" value="2"/>
</dbReference>
<evidence type="ECO:0000256" key="3">
    <source>
        <dbReference type="ARBA" id="ARBA00022801"/>
    </source>
</evidence>
<dbReference type="SMART" id="SM00020">
    <property type="entry name" value="Tryp_SPc"/>
    <property type="match status" value="2"/>
</dbReference>
<dbReference type="GO" id="GO:0006508">
    <property type="term" value="P:proteolysis"/>
    <property type="evidence" value="ECO:0007669"/>
    <property type="project" value="UniProtKB-KW"/>
</dbReference>
<evidence type="ECO:0000256" key="1">
    <source>
        <dbReference type="ARBA" id="ARBA00022670"/>
    </source>
</evidence>